<dbReference type="RefSeq" id="WP_255160372.1">
    <property type="nucleotide sequence ID" value="NZ_CP101497.1"/>
</dbReference>
<dbReference type="EMBL" id="CP101497">
    <property type="protein sequence ID" value="UTT63240.1"/>
    <property type="molecule type" value="Genomic_DNA"/>
</dbReference>
<feature type="region of interest" description="Disordered" evidence="1">
    <location>
        <begin position="27"/>
        <end position="97"/>
    </location>
</feature>
<dbReference type="PANTHER" id="PTHR21666:SF270">
    <property type="entry name" value="MUREIN HYDROLASE ACTIVATOR ENVC"/>
    <property type="match status" value="1"/>
</dbReference>
<dbReference type="Pfam" id="PF01551">
    <property type="entry name" value="Peptidase_M23"/>
    <property type="match status" value="1"/>
</dbReference>
<dbReference type="InterPro" id="IPR050570">
    <property type="entry name" value="Cell_wall_metabolism_enzyme"/>
</dbReference>
<feature type="compositionally biased region" description="Low complexity" evidence="1">
    <location>
        <begin position="56"/>
        <end position="97"/>
    </location>
</feature>
<dbReference type="InterPro" id="IPR011055">
    <property type="entry name" value="Dup_hybrid_motif"/>
</dbReference>
<feature type="compositionally biased region" description="Basic and acidic residues" evidence="1">
    <location>
        <begin position="39"/>
        <end position="50"/>
    </location>
</feature>
<gene>
    <name evidence="3" type="ORF">NNL39_03805</name>
</gene>
<dbReference type="SUPFAM" id="SSF51261">
    <property type="entry name" value="Duplicated hybrid motif"/>
    <property type="match status" value="1"/>
</dbReference>
<sequence length="344" mass="35569">MEASAPAAPSSALLPVAPSPTELVAISPTSTEIVPSRRALREAERGDAGSRRTRRSAPAGESAPRAARPPRRSSAAVAPAPMATAAVAPTAPTRPAAPRVPLARRIAKKTFPPVVMLAAAALLVGTSVPANALFDPEAPPASLAMSSVSLELADAPAPEGQVIEAEAAGDLAATAATRDDWSVTSYAELLRLKYGNRSFSYSTSGTGAVRWPFPYAVPISSGFGERVAPCRWCSSYHQGLDFNPGAGTPIYAIADGVVIQSEYSGGFGQHAIIEHVINGQRVTSTYAHMTGGSSPLVPGQQVLVGDFVGTVGNTGVSTGAHLHLEIKIDDVAIDPFEWFRANAS</sequence>
<name>A0ABY5FY36_9MICO</name>
<protein>
    <submittedName>
        <fullName evidence="3">M23 family metallopeptidase</fullName>
    </submittedName>
</protein>
<feature type="region of interest" description="Disordered" evidence="1">
    <location>
        <begin position="1"/>
        <end position="20"/>
    </location>
</feature>
<dbReference type="Proteomes" id="UP001060039">
    <property type="component" value="Chromosome"/>
</dbReference>
<evidence type="ECO:0000313" key="4">
    <source>
        <dbReference type="Proteomes" id="UP001060039"/>
    </source>
</evidence>
<evidence type="ECO:0000259" key="2">
    <source>
        <dbReference type="Pfam" id="PF01551"/>
    </source>
</evidence>
<dbReference type="Gene3D" id="2.70.70.10">
    <property type="entry name" value="Glucose Permease (Domain IIA)"/>
    <property type="match status" value="1"/>
</dbReference>
<proteinExistence type="predicted"/>
<evidence type="ECO:0000256" key="1">
    <source>
        <dbReference type="SAM" id="MobiDB-lite"/>
    </source>
</evidence>
<evidence type="ECO:0000313" key="3">
    <source>
        <dbReference type="EMBL" id="UTT63240.1"/>
    </source>
</evidence>
<dbReference type="CDD" id="cd12797">
    <property type="entry name" value="M23_peptidase"/>
    <property type="match status" value="1"/>
</dbReference>
<keyword evidence="4" id="KW-1185">Reference proteome</keyword>
<organism evidence="3 4">
    <name type="scientific">Microcella humidisoli</name>
    <dbReference type="NCBI Taxonomy" id="2963406"/>
    <lineage>
        <taxon>Bacteria</taxon>
        <taxon>Bacillati</taxon>
        <taxon>Actinomycetota</taxon>
        <taxon>Actinomycetes</taxon>
        <taxon>Micrococcales</taxon>
        <taxon>Microbacteriaceae</taxon>
        <taxon>Microcella</taxon>
    </lineage>
</organism>
<feature type="domain" description="M23ase beta-sheet core" evidence="2">
    <location>
        <begin position="236"/>
        <end position="335"/>
    </location>
</feature>
<dbReference type="PANTHER" id="PTHR21666">
    <property type="entry name" value="PEPTIDASE-RELATED"/>
    <property type="match status" value="1"/>
</dbReference>
<dbReference type="InterPro" id="IPR016047">
    <property type="entry name" value="M23ase_b-sheet_dom"/>
</dbReference>
<reference evidence="3" key="1">
    <citation type="submission" date="2022-07" db="EMBL/GenBank/DDBJ databases">
        <title>Taxonomic analysis of Microcella humidisoli nov. sp., isolated from riverside soil.</title>
        <authorList>
            <person name="Molina K.M."/>
            <person name="Kim S.B."/>
        </authorList>
    </citation>
    <scope>NUCLEOTIDE SEQUENCE</scope>
    <source>
        <strain evidence="3">MMS21-STM10</strain>
    </source>
</reference>
<accession>A0ABY5FY36</accession>